<accession>A0ABV3Q108</accession>
<feature type="domain" description="Carboxyltransferase" evidence="4">
    <location>
        <begin position="3"/>
        <end position="210"/>
    </location>
</feature>
<dbReference type="PANTHER" id="PTHR34698:SF2">
    <property type="entry name" value="5-OXOPROLINASE SUBUNIT B"/>
    <property type="match status" value="1"/>
</dbReference>
<sequence length="234" mass="26236">MDYSLHPLGDQAILIEFPQEVNAFVHADVQKVKRLLEQQVADWLVEIVPAFASVAVHYDIRKLIQHPLPYDYVAKQIASILEQNEKTEKPKSRMIDIPVFYGGELGPDLEEVAKQNDVTPKQVIDLHMAANYTVYMLGFAPGFPFIGGLNDKISTPRKSKPRLKIPPGSVGIAGKQTGVYPIATPGGWQIIGQTPEPLFRPDNEAEPTLLQAGDTVRFYAISEEEFRERKERNT</sequence>
<dbReference type="InterPro" id="IPR003833">
    <property type="entry name" value="CT_C_D"/>
</dbReference>
<evidence type="ECO:0000313" key="6">
    <source>
        <dbReference type="Proteomes" id="UP001556040"/>
    </source>
</evidence>
<comment type="caution">
    <text evidence="5">The sequence shown here is derived from an EMBL/GenBank/DDBJ whole genome shotgun (WGS) entry which is preliminary data.</text>
</comment>
<dbReference type="Gene3D" id="2.40.100.10">
    <property type="entry name" value="Cyclophilin-like"/>
    <property type="match status" value="1"/>
</dbReference>
<dbReference type="Proteomes" id="UP001556040">
    <property type="component" value="Unassembled WGS sequence"/>
</dbReference>
<dbReference type="InterPro" id="IPR010016">
    <property type="entry name" value="PxpB"/>
</dbReference>
<evidence type="ECO:0000256" key="2">
    <source>
        <dbReference type="ARBA" id="ARBA00022801"/>
    </source>
</evidence>
<keyword evidence="1" id="KW-0547">Nucleotide-binding</keyword>
<evidence type="ECO:0000259" key="4">
    <source>
        <dbReference type="SMART" id="SM00796"/>
    </source>
</evidence>
<keyword evidence="2 5" id="KW-0378">Hydrolase</keyword>
<name>A0ABV3Q108_9BACL</name>
<evidence type="ECO:0000256" key="3">
    <source>
        <dbReference type="ARBA" id="ARBA00022840"/>
    </source>
</evidence>
<dbReference type="RefSeq" id="WP_367778364.1">
    <property type="nucleotide sequence ID" value="NZ_JBFMIA010000002.1"/>
</dbReference>
<dbReference type="EC" id="3.5.2.9" evidence="5"/>
<dbReference type="InterPro" id="IPR029000">
    <property type="entry name" value="Cyclophilin-like_dom_sf"/>
</dbReference>
<dbReference type="PANTHER" id="PTHR34698">
    <property type="entry name" value="5-OXOPROLINASE SUBUNIT B"/>
    <property type="match status" value="1"/>
</dbReference>
<dbReference type="GO" id="GO:0017168">
    <property type="term" value="F:5-oxoprolinase (ATP-hydrolyzing) activity"/>
    <property type="evidence" value="ECO:0007669"/>
    <property type="project" value="UniProtKB-EC"/>
</dbReference>
<dbReference type="SUPFAM" id="SSF160467">
    <property type="entry name" value="PH0987 N-terminal domain-like"/>
    <property type="match status" value="1"/>
</dbReference>
<dbReference type="EMBL" id="JBFMIA010000002">
    <property type="protein sequence ID" value="MEW9501025.1"/>
    <property type="molecule type" value="Genomic_DNA"/>
</dbReference>
<evidence type="ECO:0000256" key="1">
    <source>
        <dbReference type="ARBA" id="ARBA00022741"/>
    </source>
</evidence>
<keyword evidence="3" id="KW-0067">ATP-binding</keyword>
<dbReference type="NCBIfam" id="TIGR00370">
    <property type="entry name" value="5-oxoprolinase subunit PxpB"/>
    <property type="match status" value="1"/>
</dbReference>
<dbReference type="Gene3D" id="3.30.1360.40">
    <property type="match status" value="1"/>
</dbReference>
<protein>
    <submittedName>
        <fullName evidence="5">5-oxoprolinase subunit PxpB</fullName>
        <ecNumber evidence="5">3.5.2.9</ecNumber>
    </submittedName>
</protein>
<reference evidence="5 6" key="1">
    <citation type="journal article" date="1979" name="Int. J. Syst. Evol. Microbiol.">
        <title>Bacillus globisporus subsp. marinus subsp. nov.</title>
        <authorList>
            <person name="Liu H."/>
        </authorList>
    </citation>
    <scope>NUCLEOTIDE SEQUENCE [LARGE SCALE GENOMIC DNA]</scope>
    <source>
        <strain evidence="5 6">DSM 1297</strain>
    </source>
</reference>
<gene>
    <name evidence="5" type="primary">pxpB</name>
    <name evidence="5" type="ORF">AB1471_04310</name>
</gene>
<proteinExistence type="predicted"/>
<dbReference type="Pfam" id="PF02682">
    <property type="entry name" value="CT_C_D"/>
    <property type="match status" value="1"/>
</dbReference>
<evidence type="ECO:0000313" key="5">
    <source>
        <dbReference type="EMBL" id="MEW9501025.1"/>
    </source>
</evidence>
<keyword evidence="6" id="KW-1185">Reference proteome</keyword>
<dbReference type="SMART" id="SM00796">
    <property type="entry name" value="AHS1"/>
    <property type="match status" value="1"/>
</dbReference>
<dbReference type="SUPFAM" id="SSF50891">
    <property type="entry name" value="Cyclophilin-like"/>
    <property type="match status" value="1"/>
</dbReference>
<organism evidence="5 6">
    <name type="scientific">Jeotgalibacillus marinus</name>
    <dbReference type="NCBI Taxonomy" id="86667"/>
    <lineage>
        <taxon>Bacteria</taxon>
        <taxon>Bacillati</taxon>
        <taxon>Bacillota</taxon>
        <taxon>Bacilli</taxon>
        <taxon>Bacillales</taxon>
        <taxon>Caryophanaceae</taxon>
        <taxon>Jeotgalibacillus</taxon>
    </lineage>
</organism>